<organism evidence="3 4">
    <name type="scientific">Asticcacaulis aquaticus</name>
    <dbReference type="NCBI Taxonomy" id="2984212"/>
    <lineage>
        <taxon>Bacteria</taxon>
        <taxon>Pseudomonadati</taxon>
        <taxon>Pseudomonadota</taxon>
        <taxon>Alphaproteobacteria</taxon>
        <taxon>Caulobacterales</taxon>
        <taxon>Caulobacteraceae</taxon>
        <taxon>Asticcacaulis</taxon>
    </lineage>
</organism>
<dbReference type="SUPFAM" id="SSF53448">
    <property type="entry name" value="Nucleotide-diphospho-sugar transferases"/>
    <property type="match status" value="1"/>
</dbReference>
<evidence type="ECO:0000313" key="3">
    <source>
        <dbReference type="EMBL" id="MDC7684873.1"/>
    </source>
</evidence>
<dbReference type="InterPro" id="IPR029044">
    <property type="entry name" value="Nucleotide-diphossugar_trans"/>
</dbReference>
<keyword evidence="1" id="KW-0460">Magnesium</keyword>
<dbReference type="EMBL" id="JAQQKX010000016">
    <property type="protein sequence ID" value="MDC7684873.1"/>
    <property type="molecule type" value="Genomic_DNA"/>
</dbReference>
<dbReference type="PANTHER" id="PTHR43777:SF1">
    <property type="entry name" value="MOLYBDENUM COFACTOR CYTIDYLYLTRANSFERASE"/>
    <property type="match status" value="1"/>
</dbReference>
<proteinExistence type="predicted"/>
<dbReference type="Proteomes" id="UP001214854">
    <property type="component" value="Unassembled WGS sequence"/>
</dbReference>
<dbReference type="RefSeq" id="WP_272749346.1">
    <property type="nucleotide sequence ID" value="NZ_JAQQKX010000016.1"/>
</dbReference>
<feature type="domain" description="MobA-like NTP transferase" evidence="2">
    <location>
        <begin position="9"/>
        <end position="163"/>
    </location>
</feature>
<protein>
    <submittedName>
        <fullName evidence="3">Nucleotidyltransferase family protein</fullName>
    </submittedName>
</protein>
<sequence length="196" mass="20730">MHAEDTTLILLASGRSERFGATDKLTADLYGKPLALHAATRLVALPWRSAKATIADDGLRGPLERLGYTVVVSEGPEAGMGDNLARAAAGIEEGTVLVALADMPFVTADHIEALLRAATSPQTIVVSRAGPMRAPPVLFGAVHLPALQRLTGDEGARRILTARAVDVIDVETAAQILFDIDTPQDIEAARRLKIPL</sequence>
<dbReference type="Gene3D" id="3.90.550.10">
    <property type="entry name" value="Spore Coat Polysaccharide Biosynthesis Protein SpsA, Chain A"/>
    <property type="match status" value="1"/>
</dbReference>
<evidence type="ECO:0000313" key="4">
    <source>
        <dbReference type="Proteomes" id="UP001214854"/>
    </source>
</evidence>
<dbReference type="Pfam" id="PF12804">
    <property type="entry name" value="NTP_transf_3"/>
    <property type="match status" value="1"/>
</dbReference>
<gene>
    <name evidence="3" type="ORF">PQU92_16430</name>
</gene>
<accession>A0ABT5HXX2</accession>
<reference evidence="3 4" key="1">
    <citation type="submission" date="2023-01" db="EMBL/GenBank/DDBJ databases">
        <title>Novel species of the genus Asticcacaulis isolated from rivers.</title>
        <authorList>
            <person name="Lu H."/>
        </authorList>
    </citation>
    <scope>NUCLEOTIDE SEQUENCE [LARGE SCALE GENOMIC DNA]</scope>
    <source>
        <strain evidence="3 4">BYS171W</strain>
    </source>
</reference>
<dbReference type="CDD" id="cd04182">
    <property type="entry name" value="GT_2_like_f"/>
    <property type="match status" value="1"/>
</dbReference>
<evidence type="ECO:0000256" key="1">
    <source>
        <dbReference type="ARBA" id="ARBA00022842"/>
    </source>
</evidence>
<dbReference type="InterPro" id="IPR025877">
    <property type="entry name" value="MobA-like_NTP_Trfase"/>
</dbReference>
<comment type="caution">
    <text evidence="3">The sequence shown here is derived from an EMBL/GenBank/DDBJ whole genome shotgun (WGS) entry which is preliminary data.</text>
</comment>
<name>A0ABT5HXX2_9CAUL</name>
<evidence type="ECO:0000259" key="2">
    <source>
        <dbReference type="Pfam" id="PF12804"/>
    </source>
</evidence>
<dbReference type="PANTHER" id="PTHR43777">
    <property type="entry name" value="MOLYBDENUM COFACTOR CYTIDYLYLTRANSFERASE"/>
    <property type="match status" value="1"/>
</dbReference>
<keyword evidence="4" id="KW-1185">Reference proteome</keyword>